<name>A0A1H0DT60_9ACTN</name>
<reference evidence="3 4" key="1">
    <citation type="submission" date="2016-10" db="EMBL/GenBank/DDBJ databases">
        <authorList>
            <person name="de Groot N.N."/>
        </authorList>
    </citation>
    <scope>NUCLEOTIDE SEQUENCE [LARGE SCALE GENOMIC DNA]</scope>
    <source>
        <strain evidence="3 4">CGMCC 1.11147</strain>
    </source>
</reference>
<evidence type="ECO:0000256" key="2">
    <source>
        <dbReference type="SAM" id="SignalP"/>
    </source>
</evidence>
<dbReference type="RefSeq" id="WP_091025294.1">
    <property type="nucleotide sequence ID" value="NZ_BKAE01000013.1"/>
</dbReference>
<gene>
    <name evidence="3" type="ORF">SAMN05192576_2661</name>
</gene>
<sequence>MSHRTPYRHRAALVVAALVAGLLPGALLAAPAGASPGCLADDSLSLLDRTGCDDDTPPDTAVTGSSPQPNGAAYIKTDSISFTFAGSYTDADTGTLRYMCRLDAAAWESCTSPKTYTDLADNKTGYTFQVYAIDGTDADVTWTDTSSPLSTVTEPDTSDADKTPAERSFKVDTTAPNSYIFDKPYDELRPELPMVTSRNISLRLDSSESAANVLDFVCTLDGATVPCEQGATELSQLKPGDRRFTAAAIDLAGNRDTSPATTQFAVPLNLLAAKGSGWRRVQGSSYFAGDYLEARKVGTQLVTKSLTMTELRLIAPAGPNLGVIDIQIGKGIHRKIKLNAPSYERFKVYVIRNEYAPKVTGRITIRVRALGGHKVARIDALLAH</sequence>
<feature type="region of interest" description="Disordered" evidence="1">
    <location>
        <begin position="49"/>
        <end position="70"/>
    </location>
</feature>
<organism evidence="3 4">
    <name type="scientific">Nocardioides szechwanensis</name>
    <dbReference type="NCBI Taxonomy" id="1005944"/>
    <lineage>
        <taxon>Bacteria</taxon>
        <taxon>Bacillati</taxon>
        <taxon>Actinomycetota</taxon>
        <taxon>Actinomycetes</taxon>
        <taxon>Propionibacteriales</taxon>
        <taxon>Nocardioidaceae</taxon>
        <taxon>Nocardioides</taxon>
    </lineage>
</organism>
<keyword evidence="4" id="KW-1185">Reference proteome</keyword>
<feature type="region of interest" description="Disordered" evidence="1">
    <location>
        <begin position="145"/>
        <end position="164"/>
    </location>
</feature>
<dbReference type="STRING" id="1005944.SAMN05192576_2661"/>
<protein>
    <recommendedName>
        <fullName evidence="5">Fibronectin type-III domain-containing protein</fullName>
    </recommendedName>
</protein>
<evidence type="ECO:0008006" key="5">
    <source>
        <dbReference type="Google" id="ProtNLM"/>
    </source>
</evidence>
<dbReference type="EMBL" id="FNIC01000004">
    <property type="protein sequence ID" value="SDN73249.1"/>
    <property type="molecule type" value="Genomic_DNA"/>
</dbReference>
<evidence type="ECO:0000256" key="1">
    <source>
        <dbReference type="SAM" id="MobiDB-lite"/>
    </source>
</evidence>
<dbReference type="OrthoDB" id="5145222at2"/>
<keyword evidence="2" id="KW-0732">Signal</keyword>
<dbReference type="Proteomes" id="UP000199004">
    <property type="component" value="Unassembled WGS sequence"/>
</dbReference>
<feature type="chain" id="PRO_5011764734" description="Fibronectin type-III domain-containing protein" evidence="2">
    <location>
        <begin position="30"/>
        <end position="384"/>
    </location>
</feature>
<feature type="compositionally biased region" description="Polar residues" evidence="1">
    <location>
        <begin position="145"/>
        <end position="155"/>
    </location>
</feature>
<proteinExistence type="predicted"/>
<evidence type="ECO:0000313" key="4">
    <source>
        <dbReference type="Proteomes" id="UP000199004"/>
    </source>
</evidence>
<dbReference type="AlphaFoldDB" id="A0A1H0DT60"/>
<accession>A0A1H0DT60</accession>
<feature type="signal peptide" evidence="2">
    <location>
        <begin position="1"/>
        <end position="29"/>
    </location>
</feature>
<evidence type="ECO:0000313" key="3">
    <source>
        <dbReference type="EMBL" id="SDN73249.1"/>
    </source>
</evidence>